<sequence length="192" mass="19714">MAAEGGAARGVADLRPGDRNVHARLVIVERLNGPVETADGRRVTAFRAADETAAVELAVRGRAGEVFAPGDAVVLRGGHVGLYRGRAVLYGAPLRVSRAPTPFRLCPDLSAPQTAWAYDEATGRWQPAGQRTGTSAADVATHLARRAPPVPAPAAPQAVGSGAAGGSERARARPPTPSPVAGARGGKRARRA</sequence>
<name>A0A8J5X451_DIALT</name>
<evidence type="ECO:0000313" key="3">
    <source>
        <dbReference type="Proteomes" id="UP000751190"/>
    </source>
</evidence>
<protein>
    <submittedName>
        <fullName evidence="2">Uncharacterized protein</fullName>
    </submittedName>
</protein>
<dbReference type="InterPro" id="IPR012340">
    <property type="entry name" value="NA-bd_OB-fold"/>
</dbReference>
<feature type="region of interest" description="Disordered" evidence="1">
    <location>
        <begin position="145"/>
        <end position="192"/>
    </location>
</feature>
<reference evidence="2" key="1">
    <citation type="submission" date="2021-05" db="EMBL/GenBank/DDBJ databases">
        <title>The genome of the haptophyte Pavlova lutheri (Diacronema luteri, Pavlovales) - a model for lipid biosynthesis in eukaryotic algae.</title>
        <authorList>
            <person name="Hulatt C.J."/>
            <person name="Posewitz M.C."/>
        </authorList>
    </citation>
    <scope>NUCLEOTIDE SEQUENCE</scope>
    <source>
        <strain evidence="2">NIVA-4/92</strain>
    </source>
</reference>
<comment type="caution">
    <text evidence="2">The sequence shown here is derived from an EMBL/GenBank/DDBJ whole genome shotgun (WGS) entry which is preliminary data.</text>
</comment>
<dbReference type="Gene3D" id="2.40.50.140">
    <property type="entry name" value="Nucleic acid-binding proteins"/>
    <property type="match status" value="1"/>
</dbReference>
<dbReference type="AlphaFoldDB" id="A0A8J5X451"/>
<accession>A0A8J5X451</accession>
<evidence type="ECO:0000313" key="2">
    <source>
        <dbReference type="EMBL" id="KAG8457274.1"/>
    </source>
</evidence>
<keyword evidence="3" id="KW-1185">Reference proteome</keyword>
<gene>
    <name evidence="2" type="ORF">KFE25_011948</name>
</gene>
<dbReference type="SUPFAM" id="SSF50249">
    <property type="entry name" value="Nucleic acid-binding proteins"/>
    <property type="match status" value="1"/>
</dbReference>
<dbReference type="EMBL" id="JAGTXO010000076">
    <property type="protein sequence ID" value="KAG8457274.1"/>
    <property type="molecule type" value="Genomic_DNA"/>
</dbReference>
<proteinExistence type="predicted"/>
<dbReference type="Proteomes" id="UP000751190">
    <property type="component" value="Unassembled WGS sequence"/>
</dbReference>
<evidence type="ECO:0000256" key="1">
    <source>
        <dbReference type="SAM" id="MobiDB-lite"/>
    </source>
</evidence>
<organism evidence="2 3">
    <name type="scientific">Diacronema lutheri</name>
    <name type="common">Unicellular marine alga</name>
    <name type="synonym">Monochrysis lutheri</name>
    <dbReference type="NCBI Taxonomy" id="2081491"/>
    <lineage>
        <taxon>Eukaryota</taxon>
        <taxon>Haptista</taxon>
        <taxon>Haptophyta</taxon>
        <taxon>Pavlovophyceae</taxon>
        <taxon>Pavlovales</taxon>
        <taxon>Pavlovaceae</taxon>
        <taxon>Diacronema</taxon>
    </lineage>
</organism>